<evidence type="ECO:0000256" key="2">
    <source>
        <dbReference type="ARBA" id="ARBA00022801"/>
    </source>
</evidence>
<dbReference type="Proteomes" id="UP000236604">
    <property type="component" value="Unassembled WGS sequence"/>
</dbReference>
<dbReference type="GO" id="GO:0033389">
    <property type="term" value="P:putrescine biosynthetic process from arginine, via agmatine"/>
    <property type="evidence" value="ECO:0007669"/>
    <property type="project" value="TreeGrafter"/>
</dbReference>
<proteinExistence type="inferred from homology"/>
<evidence type="ECO:0008006" key="6">
    <source>
        <dbReference type="Google" id="ProtNLM"/>
    </source>
</evidence>
<dbReference type="SUPFAM" id="SSF52768">
    <property type="entry name" value="Arginase/deacetylase"/>
    <property type="match status" value="1"/>
</dbReference>
<sequence length="348" mass="39631">MEIRQYSIVKKENEFLYLHDFDHDSYYKVEYLPDGADWLELPTVEEKPFFNYVFTGQNPDMVIFGVPFKNGSRSPISTVDKFPNILRQASYKLEYENQYPVPIPINFFHIDSDRQIECGKLLDIGNVINDPSSERESIQQIVKFCIKNSLPFLCVGGDHSYTYDVAVALKALNKPIVIWVIDAHNDLYGTTHKLDHGNVFLHLSEPPFIRAIIQLGSRGYRTEKQIVDHPKVIKIPKASFSIHLIEKWQKEYEDCANYISIDLDSLDPLLFPFVDFGVPGGFTKNELILIIQKIFEGSAPVIGADLVEGTGGGNILKGDYDLPLEILISLLNHFYTKNKLKEGGRKNG</sequence>
<dbReference type="PROSITE" id="PS51409">
    <property type="entry name" value="ARGINASE_2"/>
    <property type="match status" value="1"/>
</dbReference>
<dbReference type="RefSeq" id="WP_103077159.1">
    <property type="nucleotide sequence ID" value="NZ_AZRN01000023.1"/>
</dbReference>
<comment type="similarity">
    <text evidence="3">Belongs to the arginase family.</text>
</comment>
<keyword evidence="5" id="KW-1185">Reference proteome</keyword>
<evidence type="ECO:0000313" key="5">
    <source>
        <dbReference type="Proteomes" id="UP000236604"/>
    </source>
</evidence>
<dbReference type="EMBL" id="AZRN01000023">
    <property type="protein sequence ID" value="PNR99230.1"/>
    <property type="molecule type" value="Genomic_DNA"/>
</dbReference>
<organism evidence="4 5">
    <name type="scientific">Petrotoga mexicana DSM 14811</name>
    <dbReference type="NCBI Taxonomy" id="1122954"/>
    <lineage>
        <taxon>Bacteria</taxon>
        <taxon>Thermotogati</taxon>
        <taxon>Thermotogota</taxon>
        <taxon>Thermotogae</taxon>
        <taxon>Petrotogales</taxon>
        <taxon>Petrotogaceae</taxon>
        <taxon>Petrotoga</taxon>
    </lineage>
</organism>
<dbReference type="InterPro" id="IPR006035">
    <property type="entry name" value="Ureohydrolase"/>
</dbReference>
<gene>
    <name evidence="4" type="ORF">X927_06040</name>
</gene>
<evidence type="ECO:0000256" key="3">
    <source>
        <dbReference type="PROSITE-ProRule" id="PRU00742"/>
    </source>
</evidence>
<name>A0A2K1P8X0_9BACT</name>
<dbReference type="GO" id="GO:0008783">
    <property type="term" value="F:agmatinase activity"/>
    <property type="evidence" value="ECO:0007669"/>
    <property type="project" value="TreeGrafter"/>
</dbReference>
<evidence type="ECO:0000256" key="1">
    <source>
        <dbReference type="ARBA" id="ARBA00022723"/>
    </source>
</evidence>
<dbReference type="PANTHER" id="PTHR11358">
    <property type="entry name" value="ARGINASE/AGMATINASE"/>
    <property type="match status" value="1"/>
</dbReference>
<dbReference type="AlphaFoldDB" id="A0A2K1P8X0"/>
<dbReference type="InterPro" id="IPR023696">
    <property type="entry name" value="Ureohydrolase_dom_sf"/>
</dbReference>
<protein>
    <recommendedName>
        <fullName evidence="6">Arginase</fullName>
    </recommendedName>
</protein>
<evidence type="ECO:0000313" key="4">
    <source>
        <dbReference type="EMBL" id="PNR99230.1"/>
    </source>
</evidence>
<dbReference type="Pfam" id="PF00491">
    <property type="entry name" value="Arginase"/>
    <property type="match status" value="1"/>
</dbReference>
<keyword evidence="2" id="KW-0378">Hydrolase</keyword>
<reference evidence="4 5" key="1">
    <citation type="submission" date="2013-12" db="EMBL/GenBank/DDBJ databases">
        <title>Comparative genomics of Petrotoga isolates.</title>
        <authorList>
            <person name="Nesbo C.L."/>
            <person name="Charchuk R."/>
            <person name="Chow K."/>
        </authorList>
    </citation>
    <scope>NUCLEOTIDE SEQUENCE [LARGE SCALE GENOMIC DNA]</scope>
    <source>
        <strain evidence="4 5">DSM 14811</strain>
    </source>
</reference>
<dbReference type="Gene3D" id="3.40.800.10">
    <property type="entry name" value="Ureohydrolase domain"/>
    <property type="match status" value="1"/>
</dbReference>
<keyword evidence="1" id="KW-0479">Metal-binding</keyword>
<accession>A0A2K1P8X0</accession>
<dbReference type="PANTHER" id="PTHR11358:SF26">
    <property type="entry name" value="GUANIDINO ACID HYDROLASE, MITOCHONDRIAL"/>
    <property type="match status" value="1"/>
</dbReference>
<dbReference type="GO" id="GO:0046872">
    <property type="term" value="F:metal ion binding"/>
    <property type="evidence" value="ECO:0007669"/>
    <property type="project" value="UniProtKB-KW"/>
</dbReference>
<comment type="caution">
    <text evidence="4">The sequence shown here is derived from an EMBL/GenBank/DDBJ whole genome shotgun (WGS) entry which is preliminary data.</text>
</comment>